<dbReference type="STRING" id="332977.SAMN05421740_103617"/>
<dbReference type="Proteomes" id="UP000198916">
    <property type="component" value="Unassembled WGS sequence"/>
</dbReference>
<name>A0A1H7MT32_9SPHI</name>
<dbReference type="Pfam" id="PF14322">
    <property type="entry name" value="SusD-like_3"/>
    <property type="match status" value="1"/>
</dbReference>
<evidence type="ECO:0000313" key="9">
    <source>
        <dbReference type="Proteomes" id="UP000198916"/>
    </source>
</evidence>
<feature type="domain" description="RagB/SusD" evidence="6">
    <location>
        <begin position="372"/>
        <end position="510"/>
    </location>
</feature>
<keyword evidence="3" id="KW-0732">Signal</keyword>
<dbReference type="InterPro" id="IPR033985">
    <property type="entry name" value="SusD-like_N"/>
</dbReference>
<dbReference type="EMBL" id="FNZR01000003">
    <property type="protein sequence ID" value="SEL13757.1"/>
    <property type="molecule type" value="Genomic_DNA"/>
</dbReference>
<dbReference type="GO" id="GO:0009279">
    <property type="term" value="C:cell outer membrane"/>
    <property type="evidence" value="ECO:0007669"/>
    <property type="project" value="UniProtKB-SubCell"/>
</dbReference>
<evidence type="ECO:0000256" key="3">
    <source>
        <dbReference type="ARBA" id="ARBA00022729"/>
    </source>
</evidence>
<dbReference type="AlphaFoldDB" id="A0A1H7MT32"/>
<comment type="similarity">
    <text evidence="2">Belongs to the SusD family.</text>
</comment>
<accession>A0A1H7MT32</accession>
<keyword evidence="4" id="KW-0472">Membrane</keyword>
<dbReference type="Pfam" id="PF07980">
    <property type="entry name" value="SusD_RagB"/>
    <property type="match status" value="1"/>
</dbReference>
<dbReference type="OrthoDB" id="5694214at2"/>
<feature type="domain" description="SusD-like N-terminal" evidence="7">
    <location>
        <begin position="81"/>
        <end position="230"/>
    </location>
</feature>
<evidence type="ECO:0000313" key="8">
    <source>
        <dbReference type="EMBL" id="SEL13757.1"/>
    </source>
</evidence>
<evidence type="ECO:0000259" key="6">
    <source>
        <dbReference type="Pfam" id="PF07980"/>
    </source>
</evidence>
<comment type="subcellular location">
    <subcellularLocation>
        <location evidence="1">Cell outer membrane</location>
    </subcellularLocation>
</comment>
<organism evidence="8 9">
    <name type="scientific">Parapedobacter koreensis</name>
    <dbReference type="NCBI Taxonomy" id="332977"/>
    <lineage>
        <taxon>Bacteria</taxon>
        <taxon>Pseudomonadati</taxon>
        <taxon>Bacteroidota</taxon>
        <taxon>Sphingobacteriia</taxon>
        <taxon>Sphingobacteriales</taxon>
        <taxon>Sphingobacteriaceae</taxon>
        <taxon>Parapedobacter</taxon>
    </lineage>
</organism>
<protein>
    <submittedName>
        <fullName evidence="8">Starch-binding associating with outer membrane</fullName>
    </submittedName>
</protein>
<evidence type="ECO:0000256" key="2">
    <source>
        <dbReference type="ARBA" id="ARBA00006275"/>
    </source>
</evidence>
<evidence type="ECO:0000256" key="1">
    <source>
        <dbReference type="ARBA" id="ARBA00004442"/>
    </source>
</evidence>
<evidence type="ECO:0000256" key="4">
    <source>
        <dbReference type="ARBA" id="ARBA00023136"/>
    </source>
</evidence>
<dbReference type="InterPro" id="IPR012944">
    <property type="entry name" value="SusD_RagB_dom"/>
</dbReference>
<dbReference type="PROSITE" id="PS51257">
    <property type="entry name" value="PROKAR_LIPOPROTEIN"/>
    <property type="match status" value="1"/>
</dbReference>
<keyword evidence="5" id="KW-0998">Cell outer membrane</keyword>
<gene>
    <name evidence="8" type="ORF">SAMN05421740_103617</name>
</gene>
<dbReference type="RefSeq" id="WP_090605220.1">
    <property type="nucleotide sequence ID" value="NZ_FNZR01000003.1"/>
</dbReference>
<evidence type="ECO:0000256" key="5">
    <source>
        <dbReference type="ARBA" id="ARBA00023237"/>
    </source>
</evidence>
<evidence type="ECO:0000259" key="7">
    <source>
        <dbReference type="Pfam" id="PF14322"/>
    </source>
</evidence>
<proteinExistence type="inferred from homology"/>
<dbReference type="InterPro" id="IPR011990">
    <property type="entry name" value="TPR-like_helical_dom_sf"/>
</dbReference>
<dbReference type="SUPFAM" id="SSF48452">
    <property type="entry name" value="TPR-like"/>
    <property type="match status" value="1"/>
</dbReference>
<reference evidence="9" key="1">
    <citation type="submission" date="2016-10" db="EMBL/GenBank/DDBJ databases">
        <authorList>
            <person name="Varghese N."/>
            <person name="Submissions S."/>
        </authorList>
    </citation>
    <scope>NUCLEOTIDE SEQUENCE [LARGE SCALE GENOMIC DNA]</scope>
    <source>
        <strain evidence="9">Jip14</strain>
    </source>
</reference>
<sequence>MKRFANSIIIGVLITIVVQSCSNSILDYNDPNNYDTNSYFNTPSQIREASTAIYSGLFFDRMMGWRWPEMFDVLANEANAQPPARTNEANIIAFLQYQFNGNNDCISGYWKMLYRIILRANLTIYKGNEYLEKHQDDNAMVKESIGEAYFLRGWAYTQLAFYWGRVPLRTSYDQTGNEDAKRTDTEEEVWAVAEADFKQAQNLLPPSWDDNNRGRATSGAATGFLGKLYLYTKKYEEAEAEFSKMNNYALVPADKWSGMFGETEENGPESIFEIQFQFWKGVSNTTGTFNNPEGNPLYGRENCHQQLYGWNDWNNWYFPERRVIDFRYNDESDAAYVDPRAKLTFYGGGIGDDVWCENCTSGPKPFTLADAYYRKYLNKEFKETENTAESSNNLILMRYADVLLMRAECALKGAAPNVQKAIAFINEVRIRIGAFPYEKNYTVDQAFELLKRERQLEFMGEAQRFNDLKRWGILKETMDPEMAALGVSPIDPKYYYFPIPQVEIDNNFKLGTVDNDWN</sequence>
<dbReference type="Gene3D" id="1.25.40.390">
    <property type="match status" value="1"/>
</dbReference>
<keyword evidence="9" id="KW-1185">Reference proteome</keyword>